<dbReference type="InterPro" id="IPR003669">
    <property type="entry name" value="Thymidylate_synthase_ThyX"/>
</dbReference>
<accession>A0AAW6VQG7</accession>
<sequence length="294" mass="34309">MVNMINKKSNIFGDDIAFVEQWDFSKANMSEENRINAITQVASICYQSSKSLNSESLYNRLLAESQGLPSSSFEFVPVLLSFNDRIKIFSIWDETKDSRHELLHTRKYGESILDGSYLLTNLRALTADVGDRAKEFFNTEEECAIIAQYFKVFLYKVDFPTRSQMVRHRVNWQELSRRYVSGKRVPFDFYVSEKMNYIESIYEFHDKYGDNEVLLGTEDILNICLEHYYKALEKGVKPQEARRIIPQAAYTQIWGAFQPTQYANFMKLRDDSHAQWEIAQVAKAMRELVQGKTV</sequence>
<gene>
    <name evidence="1" type="ORF">PT520_09600</name>
</gene>
<dbReference type="GO" id="GO:0004799">
    <property type="term" value="F:thymidylate synthase activity"/>
    <property type="evidence" value="ECO:0007669"/>
    <property type="project" value="TreeGrafter"/>
</dbReference>
<dbReference type="GO" id="GO:0050660">
    <property type="term" value="F:flavin adenine dinucleotide binding"/>
    <property type="evidence" value="ECO:0007669"/>
    <property type="project" value="InterPro"/>
</dbReference>
<organism evidence="1 2">
    <name type="scientific">Aliarcobacter butzleri</name>
    <dbReference type="NCBI Taxonomy" id="28197"/>
    <lineage>
        <taxon>Bacteria</taxon>
        <taxon>Pseudomonadati</taxon>
        <taxon>Campylobacterota</taxon>
        <taxon>Epsilonproteobacteria</taxon>
        <taxon>Campylobacterales</taxon>
        <taxon>Arcobacteraceae</taxon>
        <taxon>Aliarcobacter</taxon>
    </lineage>
</organism>
<name>A0AAW6VQG7_9BACT</name>
<dbReference type="InterPro" id="IPR036098">
    <property type="entry name" value="Thymidylate_synthase_ThyX_sf"/>
</dbReference>
<dbReference type="CDD" id="cd20175">
    <property type="entry name" value="ThyX"/>
    <property type="match status" value="1"/>
</dbReference>
<dbReference type="Gene3D" id="3.30.1360.170">
    <property type="match status" value="1"/>
</dbReference>
<comment type="caution">
    <text evidence="1">The sequence shown here is derived from an EMBL/GenBank/DDBJ whole genome shotgun (WGS) entry which is preliminary data.</text>
</comment>
<protein>
    <submittedName>
        <fullName evidence="1">FAD-dependent thymidylate synthase</fullName>
    </submittedName>
</protein>
<evidence type="ECO:0000313" key="1">
    <source>
        <dbReference type="EMBL" id="MDK2062770.1"/>
    </source>
</evidence>
<dbReference type="GO" id="GO:0070402">
    <property type="term" value="F:NADPH binding"/>
    <property type="evidence" value="ECO:0007669"/>
    <property type="project" value="TreeGrafter"/>
</dbReference>
<dbReference type="GO" id="GO:0006231">
    <property type="term" value="P:dTMP biosynthetic process"/>
    <property type="evidence" value="ECO:0007669"/>
    <property type="project" value="InterPro"/>
</dbReference>
<dbReference type="Proteomes" id="UP001237843">
    <property type="component" value="Unassembled WGS sequence"/>
</dbReference>
<dbReference type="EMBL" id="JAQTJH010000012">
    <property type="protein sequence ID" value="MDK2062770.1"/>
    <property type="molecule type" value="Genomic_DNA"/>
</dbReference>
<dbReference type="RefSeq" id="WP_284074935.1">
    <property type="nucleotide sequence ID" value="NZ_JAQTJH010000012.1"/>
</dbReference>
<evidence type="ECO:0000313" key="2">
    <source>
        <dbReference type="Proteomes" id="UP001237843"/>
    </source>
</evidence>
<dbReference type="PANTHER" id="PTHR34934">
    <property type="entry name" value="FLAVIN-DEPENDENT THYMIDYLATE SYNTHASE"/>
    <property type="match status" value="1"/>
</dbReference>
<dbReference type="SUPFAM" id="SSF69796">
    <property type="entry name" value="Thymidylate synthase-complementing protein Thy1"/>
    <property type="match status" value="1"/>
</dbReference>
<dbReference type="PROSITE" id="PS51331">
    <property type="entry name" value="THYX"/>
    <property type="match status" value="1"/>
</dbReference>
<reference evidence="1" key="2">
    <citation type="submission" date="2023-02" db="EMBL/GenBank/DDBJ databases">
        <authorList>
            <person name="Concha-Toloza M."/>
            <person name="Lopez-Cantillo M."/>
            <person name="Molina-Mora J."/>
            <person name="Collado L."/>
        </authorList>
    </citation>
    <scope>NUCLEOTIDE SEQUENCE</scope>
    <source>
        <strain evidence="1">FR1p273A</strain>
    </source>
</reference>
<dbReference type="GO" id="GO:0050797">
    <property type="term" value="F:thymidylate synthase (FAD) activity"/>
    <property type="evidence" value="ECO:0007669"/>
    <property type="project" value="InterPro"/>
</dbReference>
<proteinExistence type="predicted"/>
<dbReference type="Pfam" id="PF02511">
    <property type="entry name" value="Thy1"/>
    <property type="match status" value="1"/>
</dbReference>
<reference evidence="1" key="1">
    <citation type="journal article" date="2023" name="Antibiotics">
        <title>Genomic Characterization of Antibiotic-Resistant Campylobacterales Isolated from Chilean Poultry Meat.</title>
        <authorList>
            <person name="Concha-Toloza M."/>
            <person name="Lopez-Cantillo M."/>
            <person name="Molina-Mora J.A."/>
            <person name="Collado L."/>
        </authorList>
    </citation>
    <scope>NUCLEOTIDE SEQUENCE</scope>
    <source>
        <strain evidence="1">FR1p273A</strain>
    </source>
</reference>
<dbReference type="AlphaFoldDB" id="A0AAW6VQG7"/>
<dbReference type="PANTHER" id="PTHR34934:SF1">
    <property type="entry name" value="FLAVIN-DEPENDENT THYMIDYLATE SYNTHASE"/>
    <property type="match status" value="1"/>
</dbReference>